<dbReference type="NCBIfam" id="TIGR01460">
    <property type="entry name" value="HAD-SF-IIA"/>
    <property type="match status" value="1"/>
</dbReference>
<dbReference type="Pfam" id="PF13242">
    <property type="entry name" value="Hydrolase_like"/>
    <property type="match status" value="1"/>
</dbReference>
<accession>A0A1Y2D5F3</accession>
<sequence>MNTLFLSSIKNTGINTTKKVALESCINKVLLYQFHNAKSNVEIPSATPNTLNLNINNKTNIKKELPKTKVNNIKNIDILINQQQQTNIHKPELDVKINLDVTKRKKPGIVFDIDGVLVKGKNVLPETLKTLKLLNTLHIPFVFLTNGGGKTEKKKAQELSQRFQVPIREEQIILGHSPMKMIPDEIKEKMALVIGPDSCKEVAKSYGFKKPILSKEIISWRPSIWPFEDQQLLDCPYDLDNECFGSVLVFNDSNTWGQDIQIGCDILRSINGKLGTQQIPYEQQAVPCYFASSDLLWSNDFPLSRFGQGAFKIAFLKLFKELTGKNVEVIQYGKPEKTTYDFTKNLLEKFSKNYLNEEISNVYAVGDNPSVDILGANNYGWHSILVRTGVFRTGKNDKKYPAKTVVNNVLDSVKFILSQENLLNENENEN</sequence>
<organism evidence="1 2">
    <name type="scientific">Neocallimastix californiae</name>
    <dbReference type="NCBI Taxonomy" id="1754190"/>
    <lineage>
        <taxon>Eukaryota</taxon>
        <taxon>Fungi</taxon>
        <taxon>Fungi incertae sedis</taxon>
        <taxon>Chytridiomycota</taxon>
        <taxon>Chytridiomycota incertae sedis</taxon>
        <taxon>Neocallimastigomycetes</taxon>
        <taxon>Neocallimastigales</taxon>
        <taxon>Neocallimastigaceae</taxon>
        <taxon>Neocallimastix</taxon>
    </lineage>
</organism>
<dbReference type="STRING" id="1754190.A0A1Y2D5F3"/>
<evidence type="ECO:0000313" key="2">
    <source>
        <dbReference type="Proteomes" id="UP000193920"/>
    </source>
</evidence>
<gene>
    <name evidence="1" type="ORF">LY90DRAFT_455844</name>
</gene>
<dbReference type="InterPro" id="IPR050324">
    <property type="entry name" value="CDP-alcohol_PTase-I"/>
</dbReference>
<dbReference type="InterPro" id="IPR023214">
    <property type="entry name" value="HAD_sf"/>
</dbReference>
<dbReference type="InterPro" id="IPR006357">
    <property type="entry name" value="HAD-SF_hydro_IIA"/>
</dbReference>
<dbReference type="InterPro" id="IPR036412">
    <property type="entry name" value="HAD-like_sf"/>
</dbReference>
<dbReference type="Proteomes" id="UP000193920">
    <property type="component" value="Unassembled WGS sequence"/>
</dbReference>
<protein>
    <submittedName>
        <fullName evidence="1">HAD-superfamily hydrolase</fullName>
    </submittedName>
</protein>
<reference evidence="1 2" key="1">
    <citation type="submission" date="2016-08" db="EMBL/GenBank/DDBJ databases">
        <title>A Parts List for Fungal Cellulosomes Revealed by Comparative Genomics.</title>
        <authorList>
            <consortium name="DOE Joint Genome Institute"/>
            <person name="Haitjema C.H."/>
            <person name="Gilmore S.P."/>
            <person name="Henske J.K."/>
            <person name="Solomon K.V."/>
            <person name="De Groot R."/>
            <person name="Kuo A."/>
            <person name="Mondo S.J."/>
            <person name="Salamov A.A."/>
            <person name="Labutti K."/>
            <person name="Zhao Z."/>
            <person name="Chiniquy J."/>
            <person name="Barry K."/>
            <person name="Brewer H.M."/>
            <person name="Purvine S.O."/>
            <person name="Wright A.T."/>
            <person name="Boxma B."/>
            <person name="Van Alen T."/>
            <person name="Hackstein J.H."/>
            <person name="Baker S.E."/>
            <person name="Grigoriev I.V."/>
            <person name="O'Malley M.A."/>
        </authorList>
    </citation>
    <scope>NUCLEOTIDE SEQUENCE [LARGE SCALE GENOMIC DNA]</scope>
    <source>
        <strain evidence="1 2">G1</strain>
    </source>
</reference>
<dbReference type="AlphaFoldDB" id="A0A1Y2D5F3"/>
<keyword evidence="2" id="KW-1185">Reference proteome</keyword>
<evidence type="ECO:0000313" key="1">
    <source>
        <dbReference type="EMBL" id="ORY54528.1"/>
    </source>
</evidence>
<dbReference type="OrthoDB" id="10251048at2759"/>
<dbReference type="GO" id="GO:0005739">
    <property type="term" value="C:mitochondrion"/>
    <property type="evidence" value="ECO:0007669"/>
    <property type="project" value="TreeGrafter"/>
</dbReference>
<dbReference type="GO" id="GO:0016787">
    <property type="term" value="F:hydrolase activity"/>
    <property type="evidence" value="ECO:0007669"/>
    <property type="project" value="UniProtKB-KW"/>
</dbReference>
<dbReference type="PANTHER" id="PTHR14269">
    <property type="entry name" value="CDP-DIACYLGLYCEROL--GLYCEROL-3-PHOSPHATE 3-PHOSPHATIDYLTRANSFERASE-RELATED"/>
    <property type="match status" value="1"/>
</dbReference>
<keyword evidence="1" id="KW-0378">Hydrolase</keyword>
<name>A0A1Y2D5F3_9FUNG</name>
<dbReference type="GO" id="GO:0046474">
    <property type="term" value="P:glycerophospholipid biosynthetic process"/>
    <property type="evidence" value="ECO:0007669"/>
    <property type="project" value="TreeGrafter"/>
</dbReference>
<dbReference type="Pfam" id="PF13344">
    <property type="entry name" value="Hydrolase_6"/>
    <property type="match status" value="1"/>
</dbReference>
<dbReference type="SUPFAM" id="SSF56784">
    <property type="entry name" value="HAD-like"/>
    <property type="match status" value="1"/>
</dbReference>
<dbReference type="EMBL" id="MCOG01000084">
    <property type="protein sequence ID" value="ORY54528.1"/>
    <property type="molecule type" value="Genomic_DNA"/>
</dbReference>
<proteinExistence type="predicted"/>
<dbReference type="PANTHER" id="PTHR14269:SF4">
    <property type="entry name" value="CAT EYE SYNDROME CRITICAL REGION PROTEIN 5"/>
    <property type="match status" value="1"/>
</dbReference>
<dbReference type="NCBIfam" id="TIGR01456">
    <property type="entry name" value="CECR5"/>
    <property type="match status" value="1"/>
</dbReference>
<comment type="caution">
    <text evidence="1">The sequence shown here is derived from an EMBL/GenBank/DDBJ whole genome shotgun (WGS) entry which is preliminary data.</text>
</comment>
<dbReference type="Gene3D" id="3.40.50.1000">
    <property type="entry name" value="HAD superfamily/HAD-like"/>
    <property type="match status" value="2"/>
</dbReference>
<dbReference type="InterPro" id="IPR006353">
    <property type="entry name" value="HAD-SF_hydro_IIA_CECR5"/>
</dbReference>